<keyword evidence="5 6" id="KW-0804">Transcription</keyword>
<keyword evidence="11" id="KW-1185">Reference proteome</keyword>
<keyword evidence="4 6" id="KW-0238">DNA-binding</keyword>
<dbReference type="SUPFAM" id="SSF88946">
    <property type="entry name" value="Sigma2 domain of RNA polymerase sigma factors"/>
    <property type="match status" value="1"/>
</dbReference>
<accession>A0A1C6RRP8</accession>
<dbReference type="GO" id="GO:0006950">
    <property type="term" value="P:response to stress"/>
    <property type="evidence" value="ECO:0007669"/>
    <property type="project" value="UniProtKB-ARBA"/>
</dbReference>
<dbReference type="InterPro" id="IPR013249">
    <property type="entry name" value="RNA_pol_sigma70_r4_t2"/>
</dbReference>
<dbReference type="Gene3D" id="1.10.10.10">
    <property type="entry name" value="Winged helix-like DNA-binding domain superfamily/Winged helix DNA-binding domain"/>
    <property type="match status" value="1"/>
</dbReference>
<dbReference type="GO" id="GO:0016987">
    <property type="term" value="F:sigma factor activity"/>
    <property type="evidence" value="ECO:0007669"/>
    <property type="project" value="UniProtKB-KW"/>
</dbReference>
<dbReference type="InterPro" id="IPR013325">
    <property type="entry name" value="RNA_pol_sigma_r2"/>
</dbReference>
<reference evidence="11" key="1">
    <citation type="submission" date="2016-06" db="EMBL/GenBank/DDBJ databases">
        <authorList>
            <person name="Varghese N."/>
        </authorList>
    </citation>
    <scope>NUCLEOTIDE SEQUENCE [LARGE SCALE GENOMIC DNA]</scope>
    <source>
        <strain evidence="11">DSM 46123</strain>
    </source>
</reference>
<dbReference type="Gene3D" id="1.10.1740.10">
    <property type="match status" value="1"/>
</dbReference>
<dbReference type="GO" id="GO:0003677">
    <property type="term" value="F:DNA binding"/>
    <property type="evidence" value="ECO:0007669"/>
    <property type="project" value="UniProtKB-KW"/>
</dbReference>
<dbReference type="InterPro" id="IPR007627">
    <property type="entry name" value="RNA_pol_sigma70_r2"/>
</dbReference>
<protein>
    <recommendedName>
        <fullName evidence="6">RNA polymerase sigma factor</fullName>
    </recommendedName>
</protein>
<dbReference type="NCBIfam" id="TIGR02937">
    <property type="entry name" value="sigma70-ECF"/>
    <property type="match status" value="1"/>
</dbReference>
<keyword evidence="3 6" id="KW-0731">Sigma factor</keyword>
<dbReference type="InterPro" id="IPR036388">
    <property type="entry name" value="WH-like_DNA-bd_sf"/>
</dbReference>
<dbReference type="SUPFAM" id="SSF88659">
    <property type="entry name" value="Sigma3 and sigma4 domains of RNA polymerase sigma factors"/>
    <property type="match status" value="1"/>
</dbReference>
<feature type="domain" description="RNA polymerase sigma factor 70 region 4 type 2" evidence="9">
    <location>
        <begin position="153"/>
        <end position="199"/>
    </location>
</feature>
<dbReference type="Pfam" id="PF04542">
    <property type="entry name" value="Sigma70_r2"/>
    <property type="match status" value="1"/>
</dbReference>
<dbReference type="Pfam" id="PF08281">
    <property type="entry name" value="Sigma70_r4_2"/>
    <property type="match status" value="1"/>
</dbReference>
<evidence type="ECO:0000259" key="8">
    <source>
        <dbReference type="Pfam" id="PF04542"/>
    </source>
</evidence>
<dbReference type="STRING" id="47866.GA0074694_2797"/>
<evidence type="ECO:0000256" key="7">
    <source>
        <dbReference type="SAM" id="MobiDB-lite"/>
    </source>
</evidence>
<sequence>MIPAPLDAAGVGRTADTPAVPAWDPPGNPADPAATGPDPATRWALTARDGDPVAQAAFVRLTQAEVWRFVAALIDPDNADDLTQETYLRAFRALPAFEGRASARTWLLGIARRTCADHLRTVVRRRRLDERLAAQAYTDRPHPDPAGHLGAADLLRRLPADRREAFVLTQVLGLSYAEAAAVGGVPVGTIRSRVARARGDLLEAVGDALGS</sequence>
<gene>
    <name evidence="10" type="ORF">GA0074694_2797</name>
</gene>
<dbReference type="PANTHER" id="PTHR43133:SF61">
    <property type="entry name" value="ECF RNA POLYMERASE SIGMA FACTOR SIGC"/>
    <property type="match status" value="1"/>
</dbReference>
<dbReference type="InterPro" id="IPR013324">
    <property type="entry name" value="RNA_pol_sigma_r3/r4-like"/>
</dbReference>
<evidence type="ECO:0000259" key="9">
    <source>
        <dbReference type="Pfam" id="PF08281"/>
    </source>
</evidence>
<feature type="domain" description="RNA polymerase sigma-70 region 2" evidence="8">
    <location>
        <begin position="67"/>
        <end position="121"/>
    </location>
</feature>
<dbReference type="PROSITE" id="PS01063">
    <property type="entry name" value="SIGMA70_ECF"/>
    <property type="match status" value="1"/>
</dbReference>
<keyword evidence="2 6" id="KW-0805">Transcription regulation</keyword>
<proteinExistence type="inferred from homology"/>
<evidence type="ECO:0000256" key="1">
    <source>
        <dbReference type="ARBA" id="ARBA00010641"/>
    </source>
</evidence>
<evidence type="ECO:0000256" key="2">
    <source>
        <dbReference type="ARBA" id="ARBA00023015"/>
    </source>
</evidence>
<dbReference type="Proteomes" id="UP000198906">
    <property type="component" value="Unassembled WGS sequence"/>
</dbReference>
<evidence type="ECO:0000256" key="3">
    <source>
        <dbReference type="ARBA" id="ARBA00023082"/>
    </source>
</evidence>
<dbReference type="InterPro" id="IPR039425">
    <property type="entry name" value="RNA_pol_sigma-70-like"/>
</dbReference>
<feature type="region of interest" description="Disordered" evidence="7">
    <location>
        <begin position="1"/>
        <end position="40"/>
    </location>
</feature>
<evidence type="ECO:0000313" key="10">
    <source>
        <dbReference type="EMBL" id="SCL19742.1"/>
    </source>
</evidence>
<dbReference type="InterPro" id="IPR000838">
    <property type="entry name" value="RNA_pol_sigma70_ECF_CS"/>
</dbReference>
<dbReference type="PANTHER" id="PTHR43133">
    <property type="entry name" value="RNA POLYMERASE ECF-TYPE SIGMA FACTO"/>
    <property type="match status" value="1"/>
</dbReference>
<dbReference type="AlphaFoldDB" id="A0A1C6RRP8"/>
<comment type="similarity">
    <text evidence="1 6">Belongs to the sigma-70 factor family. ECF subfamily.</text>
</comment>
<evidence type="ECO:0000256" key="6">
    <source>
        <dbReference type="RuleBase" id="RU000716"/>
    </source>
</evidence>
<name>A0A1C6RRP8_9ACTN</name>
<evidence type="ECO:0000256" key="4">
    <source>
        <dbReference type="ARBA" id="ARBA00023125"/>
    </source>
</evidence>
<dbReference type="EMBL" id="FMHU01000001">
    <property type="protein sequence ID" value="SCL19742.1"/>
    <property type="molecule type" value="Genomic_DNA"/>
</dbReference>
<dbReference type="GO" id="GO:0006352">
    <property type="term" value="P:DNA-templated transcription initiation"/>
    <property type="evidence" value="ECO:0007669"/>
    <property type="project" value="InterPro"/>
</dbReference>
<dbReference type="InterPro" id="IPR014284">
    <property type="entry name" value="RNA_pol_sigma-70_dom"/>
</dbReference>
<organism evidence="10 11">
    <name type="scientific">Micromonospora inyonensis</name>
    <dbReference type="NCBI Taxonomy" id="47866"/>
    <lineage>
        <taxon>Bacteria</taxon>
        <taxon>Bacillati</taxon>
        <taxon>Actinomycetota</taxon>
        <taxon>Actinomycetes</taxon>
        <taxon>Micromonosporales</taxon>
        <taxon>Micromonosporaceae</taxon>
        <taxon>Micromonospora</taxon>
    </lineage>
</organism>
<dbReference type="CDD" id="cd06171">
    <property type="entry name" value="Sigma70_r4"/>
    <property type="match status" value="1"/>
</dbReference>
<feature type="compositionally biased region" description="Low complexity" evidence="7">
    <location>
        <begin position="30"/>
        <end position="40"/>
    </location>
</feature>
<evidence type="ECO:0000256" key="5">
    <source>
        <dbReference type="ARBA" id="ARBA00023163"/>
    </source>
</evidence>
<evidence type="ECO:0000313" key="11">
    <source>
        <dbReference type="Proteomes" id="UP000198906"/>
    </source>
</evidence>